<feature type="binding site" evidence="8">
    <location>
        <position position="211"/>
    </location>
    <ligand>
        <name>shikimate</name>
        <dbReference type="ChEBI" id="CHEBI:36208"/>
    </ligand>
</feature>
<comment type="caution">
    <text evidence="8">Lacks conserved residue(s) required for the propagation of feature annotation.</text>
</comment>
<dbReference type="SUPFAM" id="SSF53223">
    <property type="entry name" value="Aminoacid dehydrogenase-like, N-terminal domain"/>
    <property type="match status" value="1"/>
</dbReference>
<feature type="binding site" evidence="8">
    <location>
        <position position="60"/>
    </location>
    <ligand>
        <name>shikimate</name>
        <dbReference type="ChEBI" id="CHEBI:36208"/>
    </ligand>
</feature>
<dbReference type="InterPro" id="IPR022893">
    <property type="entry name" value="Shikimate_DH_fam"/>
</dbReference>
<dbReference type="GO" id="GO:0004764">
    <property type="term" value="F:shikimate 3-dehydrogenase (NADP+) activity"/>
    <property type="evidence" value="ECO:0007669"/>
    <property type="project" value="UniProtKB-UniRule"/>
</dbReference>
<evidence type="ECO:0000313" key="11">
    <source>
        <dbReference type="EMBL" id="MBC2396371.1"/>
    </source>
</evidence>
<evidence type="ECO:0000256" key="4">
    <source>
        <dbReference type="ARBA" id="ARBA00022857"/>
    </source>
</evidence>
<comment type="caution">
    <text evidence="11">The sequence shown here is derived from an EMBL/GenBank/DDBJ whole genome shotgun (WGS) entry which is preliminary data.</text>
</comment>
<feature type="binding site" evidence="8">
    <location>
        <position position="100"/>
    </location>
    <ligand>
        <name>shikimate</name>
        <dbReference type="ChEBI" id="CHEBI:36208"/>
    </ligand>
</feature>
<keyword evidence="12" id="KW-1185">Reference proteome</keyword>
<dbReference type="Pfam" id="PF08501">
    <property type="entry name" value="Shikimate_dh_N"/>
    <property type="match status" value="1"/>
</dbReference>
<dbReference type="GO" id="GO:0005829">
    <property type="term" value="C:cytosol"/>
    <property type="evidence" value="ECO:0007669"/>
    <property type="project" value="TreeGrafter"/>
</dbReference>
<evidence type="ECO:0000256" key="1">
    <source>
        <dbReference type="ARBA" id="ARBA00004871"/>
    </source>
</evidence>
<dbReference type="GO" id="GO:0008652">
    <property type="term" value="P:amino acid biosynthetic process"/>
    <property type="evidence" value="ECO:0007669"/>
    <property type="project" value="UniProtKB-KW"/>
</dbReference>
<reference evidence="11 12" key="1">
    <citation type="submission" date="2020-04" db="EMBL/GenBank/DDBJ databases">
        <title>Genomic insights into acetone-butanol-ethanol (ABE) fermentation by sequencing solventogenic clostridia strains.</title>
        <authorList>
            <person name="Brown S."/>
        </authorList>
    </citation>
    <scope>NUCLEOTIDE SEQUENCE [LARGE SCALE GENOMIC DNA]</scope>
    <source>
        <strain evidence="11 12">DJ011</strain>
    </source>
</reference>
<evidence type="ECO:0000256" key="8">
    <source>
        <dbReference type="HAMAP-Rule" id="MF_00222"/>
    </source>
</evidence>
<dbReference type="InterPro" id="IPR006151">
    <property type="entry name" value="Shikm_DH/Glu-tRNA_Rdtase"/>
</dbReference>
<organism evidence="11 12">
    <name type="scientific">Clostridium tetanomorphum</name>
    <dbReference type="NCBI Taxonomy" id="1553"/>
    <lineage>
        <taxon>Bacteria</taxon>
        <taxon>Bacillati</taxon>
        <taxon>Bacillota</taxon>
        <taxon>Clostridia</taxon>
        <taxon>Eubacteriales</taxon>
        <taxon>Clostridiaceae</taxon>
        <taxon>Clostridium</taxon>
    </lineage>
</organism>
<comment type="similarity">
    <text evidence="8">Belongs to the shikimate dehydrogenase family.</text>
</comment>
<accession>A0A923IYG6</accession>
<comment type="subunit">
    <text evidence="8">Homodimer.</text>
</comment>
<evidence type="ECO:0000256" key="6">
    <source>
        <dbReference type="ARBA" id="ARBA00023141"/>
    </source>
</evidence>
<protein>
    <recommendedName>
        <fullName evidence="2 8">Shikimate dehydrogenase (NADP(+))</fullName>
        <shortName evidence="8">SDH</shortName>
        <ecNumber evidence="2 8">1.1.1.25</ecNumber>
    </recommendedName>
</protein>
<dbReference type="HAMAP" id="MF_00222">
    <property type="entry name" value="Shikimate_DH_AroE"/>
    <property type="match status" value="1"/>
</dbReference>
<evidence type="ECO:0000313" key="12">
    <source>
        <dbReference type="Proteomes" id="UP000563151"/>
    </source>
</evidence>
<feature type="binding site" evidence="8">
    <location>
        <position position="232"/>
    </location>
    <ligand>
        <name>NADP(+)</name>
        <dbReference type="ChEBI" id="CHEBI:58349"/>
    </ligand>
</feature>
<evidence type="ECO:0000256" key="3">
    <source>
        <dbReference type="ARBA" id="ARBA00022605"/>
    </source>
</evidence>
<dbReference type="EMBL" id="JAAZWO010000001">
    <property type="protein sequence ID" value="MBC2396371.1"/>
    <property type="molecule type" value="Genomic_DNA"/>
</dbReference>
<dbReference type="Gene3D" id="3.40.50.10860">
    <property type="entry name" value="Leucine Dehydrogenase, chain A, domain 1"/>
    <property type="match status" value="1"/>
</dbReference>
<keyword evidence="3 8" id="KW-0028">Amino-acid biosynthesis</keyword>
<comment type="function">
    <text evidence="8">Involved in the biosynthesis of the chorismate, which leads to the biosynthesis of aromatic amino acids. Catalyzes the reversible NADPH linked reduction of 3-dehydroshikimate (DHSA) to yield shikimate (SA).</text>
</comment>
<feature type="binding site" evidence="8">
    <location>
        <begin position="13"/>
        <end position="15"/>
    </location>
    <ligand>
        <name>shikimate</name>
        <dbReference type="ChEBI" id="CHEBI:36208"/>
    </ligand>
</feature>
<dbReference type="InterPro" id="IPR046346">
    <property type="entry name" value="Aminoacid_DH-like_N_sf"/>
</dbReference>
<proteinExistence type="inferred from homology"/>
<dbReference type="SUPFAM" id="SSF51735">
    <property type="entry name" value="NAD(P)-binding Rossmann-fold domains"/>
    <property type="match status" value="1"/>
</dbReference>
<sequence>MLFGLLGEKLGHSFSPQIHLSIFKELNIDGIYKLFEVKKEDLQKAIKGFKDLQVKGINVTIPYKVQVKKYLDYISEEAEKIGAVNTITFKDNKIVGYNTDYYGFKMMLDKFNVEVKNKKVVILGTGGAANSIIQYVLDEDAKDIALVTRNLNKVKDNFKKFNLINYDELNYLKQGDIIINTTPVGMYPNVDNSAVKKEVISNFNIAIDLIYNPRKTKFLKYAEESGLKILDGLYMLVGQAVKAEEIWNNVNISDSSIEKIYKNIEIMLSGEEN</sequence>
<evidence type="ECO:0000256" key="5">
    <source>
        <dbReference type="ARBA" id="ARBA00023002"/>
    </source>
</evidence>
<keyword evidence="5 8" id="KW-0560">Oxidoreductase</keyword>
<dbReference type="GO" id="GO:0009423">
    <property type="term" value="P:chorismate biosynthetic process"/>
    <property type="evidence" value="ECO:0007669"/>
    <property type="project" value="UniProtKB-UniRule"/>
</dbReference>
<dbReference type="InterPro" id="IPR036291">
    <property type="entry name" value="NAD(P)-bd_dom_sf"/>
</dbReference>
<feature type="binding site" evidence="8">
    <location>
        <position position="76"/>
    </location>
    <ligand>
        <name>NADP(+)</name>
        <dbReference type="ChEBI" id="CHEBI:58349"/>
    </ligand>
</feature>
<feature type="binding site" evidence="8">
    <location>
        <position position="209"/>
    </location>
    <ligand>
        <name>NADP(+)</name>
        <dbReference type="ChEBI" id="CHEBI:58349"/>
    </ligand>
</feature>
<dbReference type="InterPro" id="IPR013708">
    <property type="entry name" value="Shikimate_DH-bd_N"/>
</dbReference>
<feature type="binding site" evidence="8">
    <location>
        <position position="239"/>
    </location>
    <ligand>
        <name>shikimate</name>
        <dbReference type="ChEBI" id="CHEBI:36208"/>
    </ligand>
</feature>
<evidence type="ECO:0000256" key="7">
    <source>
        <dbReference type="ARBA" id="ARBA00049442"/>
    </source>
</evidence>
<evidence type="ECO:0000259" key="9">
    <source>
        <dbReference type="Pfam" id="PF01488"/>
    </source>
</evidence>
<dbReference type="InterPro" id="IPR011342">
    <property type="entry name" value="Shikimate_DH"/>
</dbReference>
<dbReference type="PANTHER" id="PTHR21089">
    <property type="entry name" value="SHIKIMATE DEHYDROGENASE"/>
    <property type="match status" value="1"/>
</dbReference>
<feature type="domain" description="Quinate/shikimate 5-dehydrogenase/glutamyl-tRNA reductase" evidence="9">
    <location>
        <begin position="110"/>
        <end position="199"/>
    </location>
</feature>
<keyword evidence="6 8" id="KW-0057">Aromatic amino acid biosynthesis</keyword>
<comment type="catalytic activity">
    <reaction evidence="7 8">
        <text>shikimate + NADP(+) = 3-dehydroshikimate + NADPH + H(+)</text>
        <dbReference type="Rhea" id="RHEA:17737"/>
        <dbReference type="ChEBI" id="CHEBI:15378"/>
        <dbReference type="ChEBI" id="CHEBI:16630"/>
        <dbReference type="ChEBI" id="CHEBI:36208"/>
        <dbReference type="ChEBI" id="CHEBI:57783"/>
        <dbReference type="ChEBI" id="CHEBI:58349"/>
        <dbReference type="EC" id="1.1.1.25"/>
    </reaction>
</comment>
<dbReference type="NCBIfam" id="TIGR00507">
    <property type="entry name" value="aroE"/>
    <property type="match status" value="1"/>
</dbReference>
<evidence type="ECO:0000259" key="10">
    <source>
        <dbReference type="Pfam" id="PF08501"/>
    </source>
</evidence>
<dbReference type="PANTHER" id="PTHR21089:SF1">
    <property type="entry name" value="BIFUNCTIONAL 3-DEHYDROQUINATE DEHYDRATASE_SHIKIMATE DEHYDROGENASE, CHLOROPLASTIC"/>
    <property type="match status" value="1"/>
</dbReference>
<dbReference type="Gene3D" id="3.40.50.720">
    <property type="entry name" value="NAD(P)-binding Rossmann-like Domain"/>
    <property type="match status" value="1"/>
</dbReference>
<keyword evidence="4 8" id="KW-0521">NADP</keyword>
<dbReference type="RefSeq" id="WP_035149585.1">
    <property type="nucleotide sequence ID" value="NZ_JAAZWO010000001.1"/>
</dbReference>
<dbReference type="GO" id="GO:0019632">
    <property type="term" value="P:shikimate metabolic process"/>
    <property type="evidence" value="ECO:0007669"/>
    <property type="project" value="InterPro"/>
</dbReference>
<dbReference type="Pfam" id="PF01488">
    <property type="entry name" value="Shikimate_DH"/>
    <property type="match status" value="1"/>
</dbReference>
<comment type="pathway">
    <text evidence="1 8">Metabolic intermediate biosynthesis; chorismate biosynthesis; chorismate from D-erythrose 4-phosphate and phosphoenolpyruvate: step 4/7.</text>
</comment>
<feature type="domain" description="Shikimate dehydrogenase substrate binding N-terminal" evidence="10">
    <location>
        <begin position="5"/>
        <end position="87"/>
    </location>
</feature>
<dbReference type="GO" id="GO:0009073">
    <property type="term" value="P:aromatic amino acid family biosynthetic process"/>
    <property type="evidence" value="ECO:0007669"/>
    <property type="project" value="UniProtKB-KW"/>
</dbReference>
<name>A0A923IYG6_CLOTT</name>
<gene>
    <name evidence="8 11" type="primary">aroE</name>
    <name evidence="11" type="ORF">HGG79_01080</name>
</gene>
<evidence type="ECO:0000256" key="2">
    <source>
        <dbReference type="ARBA" id="ARBA00012962"/>
    </source>
</evidence>
<dbReference type="EC" id="1.1.1.25" evidence="2 8"/>
<dbReference type="CDD" id="cd01065">
    <property type="entry name" value="NAD_bind_Shikimate_DH"/>
    <property type="match status" value="1"/>
</dbReference>
<feature type="binding site" evidence="8">
    <location>
        <position position="85"/>
    </location>
    <ligand>
        <name>shikimate</name>
        <dbReference type="ChEBI" id="CHEBI:36208"/>
    </ligand>
</feature>
<dbReference type="AlphaFoldDB" id="A0A923IYG6"/>
<dbReference type="Proteomes" id="UP000563151">
    <property type="component" value="Unassembled WGS sequence"/>
</dbReference>
<dbReference type="GO" id="GO:0050661">
    <property type="term" value="F:NADP binding"/>
    <property type="evidence" value="ECO:0007669"/>
    <property type="project" value="InterPro"/>
</dbReference>
<feature type="active site" description="Proton acceptor" evidence="8">
    <location>
        <position position="64"/>
    </location>
</feature>